<keyword evidence="3" id="KW-1185">Reference proteome</keyword>
<evidence type="ECO:0000256" key="1">
    <source>
        <dbReference type="SAM" id="Coils"/>
    </source>
</evidence>
<gene>
    <name evidence="2" type="ORF">GOQ27_10780</name>
</gene>
<reference evidence="2" key="1">
    <citation type="submission" date="2019-12" db="EMBL/GenBank/DDBJ databases">
        <title>Clostridiaceae gen. nov. sp. nov., isolated from sediment in Xinjiang, China.</title>
        <authorList>
            <person name="Zhang R."/>
        </authorList>
    </citation>
    <scope>NUCLEOTIDE SEQUENCE</scope>
    <source>
        <strain evidence="2">D2Q-11</strain>
    </source>
</reference>
<name>A0A942UZ33_9FIRM</name>
<dbReference type="EMBL" id="WSFT01000039">
    <property type="protein sequence ID" value="MBS4538951.1"/>
    <property type="molecule type" value="Genomic_DNA"/>
</dbReference>
<comment type="caution">
    <text evidence="2">The sequence shown here is derived from an EMBL/GenBank/DDBJ whole genome shotgun (WGS) entry which is preliminary data.</text>
</comment>
<dbReference type="InterPro" id="IPR046229">
    <property type="entry name" value="TnpC-like"/>
</dbReference>
<evidence type="ECO:0000313" key="3">
    <source>
        <dbReference type="Proteomes" id="UP000724672"/>
    </source>
</evidence>
<feature type="coiled-coil region" evidence="1">
    <location>
        <begin position="92"/>
        <end position="119"/>
    </location>
</feature>
<keyword evidence="1" id="KW-0175">Coiled coil</keyword>
<dbReference type="RefSeq" id="WP_203366874.1">
    <property type="nucleotide sequence ID" value="NZ_WSFT01000039.1"/>
</dbReference>
<evidence type="ECO:0000313" key="2">
    <source>
        <dbReference type="EMBL" id="MBS4538951.1"/>
    </source>
</evidence>
<proteinExistence type="predicted"/>
<protein>
    <submittedName>
        <fullName evidence="2">Transposase</fullName>
    </submittedName>
</protein>
<sequence length="125" mass="14747">MADHTEGLKRYAKQKTQLTLEKLDKAIRELSLNEEKINFNSVSNLSGVSKTFLYNNEEVKKRIEKLRDKQTSKTMNKRAKYDKTAKAKDIIIMSKDKKIKELEEENKKLKEQLEIIRGKLYENLK</sequence>
<organism evidence="2 3">
    <name type="scientific">Anaeromonas frigoriresistens</name>
    <dbReference type="NCBI Taxonomy" id="2683708"/>
    <lineage>
        <taxon>Bacteria</taxon>
        <taxon>Bacillati</taxon>
        <taxon>Bacillota</taxon>
        <taxon>Tissierellia</taxon>
        <taxon>Tissierellales</taxon>
        <taxon>Thermohalobacteraceae</taxon>
        <taxon>Anaeromonas</taxon>
    </lineage>
</organism>
<dbReference type="Pfam" id="PF19776">
    <property type="entry name" value="DUF6262"/>
    <property type="match status" value="1"/>
</dbReference>
<dbReference type="Proteomes" id="UP000724672">
    <property type="component" value="Unassembled WGS sequence"/>
</dbReference>
<accession>A0A942UZ33</accession>
<dbReference type="AlphaFoldDB" id="A0A942UZ33"/>